<reference evidence="2" key="1">
    <citation type="submission" date="2020-11" db="EMBL/GenBank/DDBJ databases">
        <authorList>
            <consortium name="DOE Joint Genome Institute"/>
            <person name="Ahrendt S."/>
            <person name="Riley R."/>
            <person name="Andreopoulos W."/>
            <person name="Labutti K."/>
            <person name="Pangilinan J."/>
            <person name="Ruiz-Duenas F.J."/>
            <person name="Barrasa J.M."/>
            <person name="Sanchez-Garcia M."/>
            <person name="Camarero S."/>
            <person name="Miyauchi S."/>
            <person name="Serrano A."/>
            <person name="Linde D."/>
            <person name="Babiker R."/>
            <person name="Drula E."/>
            <person name="Ayuso-Fernandez I."/>
            <person name="Pacheco R."/>
            <person name="Padilla G."/>
            <person name="Ferreira P."/>
            <person name="Barriuso J."/>
            <person name="Kellner H."/>
            <person name="Castanera R."/>
            <person name="Alfaro M."/>
            <person name="Ramirez L."/>
            <person name="Pisabarro A.G."/>
            <person name="Kuo A."/>
            <person name="Tritt A."/>
            <person name="Lipzen A."/>
            <person name="He G."/>
            <person name="Yan M."/>
            <person name="Ng V."/>
            <person name="Cullen D."/>
            <person name="Martin F."/>
            <person name="Rosso M.-N."/>
            <person name="Henrissat B."/>
            <person name="Hibbett D."/>
            <person name="Martinez A.T."/>
            <person name="Grigoriev I.V."/>
        </authorList>
    </citation>
    <scope>NUCLEOTIDE SEQUENCE</scope>
    <source>
        <strain evidence="2">AH 40177</strain>
    </source>
</reference>
<name>A0A9P5Q6H9_9AGAR</name>
<dbReference type="GO" id="GO:0008757">
    <property type="term" value="F:S-adenosylmethionine-dependent methyltransferase activity"/>
    <property type="evidence" value="ECO:0007669"/>
    <property type="project" value="UniProtKB-ARBA"/>
</dbReference>
<gene>
    <name evidence="2" type="ORF">BDP27DRAFT_1287196</name>
</gene>
<keyword evidence="1" id="KW-0175">Coiled coil</keyword>
<dbReference type="InterPro" id="IPR019410">
    <property type="entry name" value="Methyltransf_16"/>
</dbReference>
<evidence type="ECO:0000256" key="1">
    <source>
        <dbReference type="SAM" id="Coils"/>
    </source>
</evidence>
<keyword evidence="3" id="KW-1185">Reference proteome</keyword>
<dbReference type="Gene3D" id="3.40.50.150">
    <property type="entry name" value="Vaccinia Virus protein VP39"/>
    <property type="match status" value="1"/>
</dbReference>
<dbReference type="SUPFAM" id="SSF53335">
    <property type="entry name" value="S-adenosyl-L-methionine-dependent methyltransferases"/>
    <property type="match status" value="1"/>
</dbReference>
<dbReference type="OrthoDB" id="194386at2759"/>
<dbReference type="InterPro" id="IPR029063">
    <property type="entry name" value="SAM-dependent_MTases_sf"/>
</dbReference>
<dbReference type="PANTHER" id="PTHR14614:SF130">
    <property type="entry name" value="PROTEIN-LYSINE N-METHYLTRANSFERASE EEF2KMT"/>
    <property type="match status" value="1"/>
</dbReference>
<comment type="caution">
    <text evidence="2">The sequence shown here is derived from an EMBL/GenBank/DDBJ whole genome shotgun (WGS) entry which is preliminary data.</text>
</comment>
<dbReference type="Proteomes" id="UP000772434">
    <property type="component" value="Unassembled WGS sequence"/>
</dbReference>
<evidence type="ECO:0000313" key="2">
    <source>
        <dbReference type="EMBL" id="KAF9074982.1"/>
    </source>
</evidence>
<dbReference type="PANTHER" id="PTHR14614">
    <property type="entry name" value="HEPATOCELLULAR CARCINOMA-ASSOCIATED ANTIGEN"/>
    <property type="match status" value="1"/>
</dbReference>
<organism evidence="2 3">
    <name type="scientific">Rhodocollybia butyracea</name>
    <dbReference type="NCBI Taxonomy" id="206335"/>
    <lineage>
        <taxon>Eukaryota</taxon>
        <taxon>Fungi</taxon>
        <taxon>Dikarya</taxon>
        <taxon>Basidiomycota</taxon>
        <taxon>Agaricomycotina</taxon>
        <taxon>Agaricomycetes</taxon>
        <taxon>Agaricomycetidae</taxon>
        <taxon>Agaricales</taxon>
        <taxon>Marasmiineae</taxon>
        <taxon>Omphalotaceae</taxon>
        <taxon>Rhodocollybia</taxon>
    </lineage>
</organism>
<dbReference type="Pfam" id="PF10294">
    <property type="entry name" value="Methyltransf_16"/>
    <property type="match status" value="1"/>
</dbReference>
<sequence>MSGVYFLVMTVRREMFNLLREYAYLAPAKAVHLPTHIPFTEINRCLLDLILLNSHFQKYPPSKQYQRSFWKVIIAELENSLSELQDEDEEIDHRVLDHYLSILPSSGPVSGSSKADLLDHICDRGLPKAEAPSKSFVTHFWKHSSDDVFQSEQVNLTEYQMSTLEESRTTIENGQTGLRTWFASHLLARYLIQNRDIVEGKRVLELGSGIGFLGIIASSLQQLASEGGAIWLTDVNNEVLSQCQRNVQLPCNLSSTHQFIHYRSLDWVEALQPDVGPLEALLQDEIDPDIVLGADIVRFTFHCCRYHRFLQVFDPTLVLPLIALITLALQPGCSHKTQKFAIIALTVRNTETFQLFLDCAQEKGLILQNITLTTELDFIDPVEVGASAANIKAFKIILDQNA</sequence>
<feature type="coiled-coil region" evidence="1">
    <location>
        <begin position="67"/>
        <end position="94"/>
    </location>
</feature>
<accession>A0A9P5Q6H9</accession>
<protein>
    <submittedName>
        <fullName evidence="2">Uncharacterized protein</fullName>
    </submittedName>
</protein>
<dbReference type="EMBL" id="JADNRY010000011">
    <property type="protein sequence ID" value="KAF9074982.1"/>
    <property type="molecule type" value="Genomic_DNA"/>
</dbReference>
<dbReference type="AlphaFoldDB" id="A0A9P5Q6H9"/>
<evidence type="ECO:0000313" key="3">
    <source>
        <dbReference type="Proteomes" id="UP000772434"/>
    </source>
</evidence>
<proteinExistence type="predicted"/>